<dbReference type="InterPro" id="IPR009056">
    <property type="entry name" value="Cyt_c-like_dom"/>
</dbReference>
<evidence type="ECO:0000256" key="3">
    <source>
        <dbReference type="ARBA" id="ARBA00023004"/>
    </source>
</evidence>
<keyword evidence="7" id="KW-1185">Reference proteome</keyword>
<evidence type="ECO:0000259" key="5">
    <source>
        <dbReference type="PROSITE" id="PS51007"/>
    </source>
</evidence>
<dbReference type="Gene3D" id="1.10.760.10">
    <property type="entry name" value="Cytochrome c-like domain"/>
    <property type="match status" value="1"/>
</dbReference>
<dbReference type="GO" id="GO:0020037">
    <property type="term" value="F:heme binding"/>
    <property type="evidence" value="ECO:0007669"/>
    <property type="project" value="InterPro"/>
</dbReference>
<dbReference type="GO" id="GO:0009055">
    <property type="term" value="F:electron transfer activity"/>
    <property type="evidence" value="ECO:0007669"/>
    <property type="project" value="InterPro"/>
</dbReference>
<dbReference type="PROSITE" id="PS51007">
    <property type="entry name" value="CYTC"/>
    <property type="match status" value="1"/>
</dbReference>
<dbReference type="GO" id="GO:0046872">
    <property type="term" value="F:metal ion binding"/>
    <property type="evidence" value="ECO:0007669"/>
    <property type="project" value="UniProtKB-KW"/>
</dbReference>
<dbReference type="Proteomes" id="UP000249590">
    <property type="component" value="Unassembled WGS sequence"/>
</dbReference>
<evidence type="ECO:0000313" key="6">
    <source>
        <dbReference type="EMBL" id="RAI02505.1"/>
    </source>
</evidence>
<keyword evidence="2 4" id="KW-0479">Metal-binding</keyword>
<sequence length="137" mass="14404">MSAVLVVGALAAGVAFVGWKVLAPPSPDTTIEVTVPKLSPIAIAGKTAFDANCALCHGRNAAGTDKGPPLVHDIYNPGHHGDAAFLAAARRGVPQHHWPFGNMPAQPQVSGEDIASIVRYVRELQLANGIAYRPHRM</sequence>
<feature type="domain" description="Cytochrome c" evidence="5">
    <location>
        <begin position="40"/>
        <end position="125"/>
    </location>
</feature>
<dbReference type="AlphaFoldDB" id="A0A8B2NRJ1"/>
<evidence type="ECO:0000256" key="4">
    <source>
        <dbReference type="PROSITE-ProRule" id="PRU00433"/>
    </source>
</evidence>
<organism evidence="6 7">
    <name type="scientific">Acuticoccus sediminis</name>
    <dbReference type="NCBI Taxonomy" id="2184697"/>
    <lineage>
        <taxon>Bacteria</taxon>
        <taxon>Pseudomonadati</taxon>
        <taxon>Pseudomonadota</taxon>
        <taxon>Alphaproteobacteria</taxon>
        <taxon>Hyphomicrobiales</taxon>
        <taxon>Amorphaceae</taxon>
        <taxon>Acuticoccus</taxon>
    </lineage>
</organism>
<keyword evidence="1 4" id="KW-0349">Heme</keyword>
<comment type="caution">
    <text evidence="6">The sequence shown here is derived from an EMBL/GenBank/DDBJ whole genome shotgun (WGS) entry which is preliminary data.</text>
</comment>
<dbReference type="Pfam" id="PF00034">
    <property type="entry name" value="Cytochrom_C"/>
    <property type="match status" value="1"/>
</dbReference>
<dbReference type="OrthoDB" id="7854060at2"/>
<reference evidence="6 7" key="1">
    <citation type="submission" date="2018-05" db="EMBL/GenBank/DDBJ databases">
        <title>Acuticoccus sediminis sp. nov., isolated from deep-sea sediment of Indian Ocean.</title>
        <authorList>
            <person name="Liu X."/>
            <person name="Lai Q."/>
            <person name="Du Y."/>
            <person name="Sun F."/>
            <person name="Zhang X."/>
            <person name="Wang S."/>
            <person name="Shao Z."/>
        </authorList>
    </citation>
    <scope>NUCLEOTIDE SEQUENCE [LARGE SCALE GENOMIC DNA]</scope>
    <source>
        <strain evidence="6 7">PTG4-2</strain>
    </source>
</reference>
<dbReference type="InterPro" id="IPR036909">
    <property type="entry name" value="Cyt_c-like_dom_sf"/>
</dbReference>
<dbReference type="EMBL" id="QHHQ01000002">
    <property type="protein sequence ID" value="RAI02505.1"/>
    <property type="molecule type" value="Genomic_DNA"/>
</dbReference>
<gene>
    <name evidence="6" type="ORF">DLJ53_08695</name>
</gene>
<proteinExistence type="predicted"/>
<evidence type="ECO:0000313" key="7">
    <source>
        <dbReference type="Proteomes" id="UP000249590"/>
    </source>
</evidence>
<accession>A0A8B2NRJ1</accession>
<name>A0A8B2NRJ1_9HYPH</name>
<evidence type="ECO:0000256" key="1">
    <source>
        <dbReference type="ARBA" id="ARBA00022617"/>
    </source>
</evidence>
<evidence type="ECO:0000256" key="2">
    <source>
        <dbReference type="ARBA" id="ARBA00022723"/>
    </source>
</evidence>
<keyword evidence="3 4" id="KW-0408">Iron</keyword>
<protein>
    <submittedName>
        <fullName evidence="6">Cytochrome C</fullName>
    </submittedName>
</protein>
<dbReference type="SUPFAM" id="SSF46626">
    <property type="entry name" value="Cytochrome c"/>
    <property type="match status" value="1"/>
</dbReference>